<dbReference type="Gene3D" id="3.90.1720.30">
    <property type="entry name" value="PPPDE domains"/>
    <property type="match status" value="1"/>
</dbReference>
<keyword evidence="4" id="KW-0378">Hydrolase</keyword>
<evidence type="ECO:0000256" key="5">
    <source>
        <dbReference type="SAM" id="MobiDB-lite"/>
    </source>
</evidence>
<evidence type="ECO:0000313" key="8">
    <source>
        <dbReference type="EMBL" id="OLQ10599.1"/>
    </source>
</evidence>
<comment type="caution">
    <text evidence="8">The sequence shown here is derived from an EMBL/GenBank/DDBJ whole genome shotgun (WGS) entry which is preliminary data.</text>
</comment>
<dbReference type="SMART" id="SM01179">
    <property type="entry name" value="DUF862"/>
    <property type="match status" value="1"/>
</dbReference>
<evidence type="ECO:0000256" key="4">
    <source>
        <dbReference type="ARBA" id="ARBA00022801"/>
    </source>
</evidence>
<dbReference type="SUPFAM" id="SSF52113">
    <property type="entry name" value="BRCT domain"/>
    <property type="match status" value="3"/>
</dbReference>
<evidence type="ECO:0000256" key="2">
    <source>
        <dbReference type="ARBA" id="ARBA00022670"/>
    </source>
</evidence>
<feature type="region of interest" description="Disordered" evidence="5">
    <location>
        <begin position="889"/>
        <end position="935"/>
    </location>
</feature>
<keyword evidence="9" id="KW-1185">Reference proteome</keyword>
<feature type="non-terminal residue" evidence="8">
    <location>
        <position position="1"/>
    </location>
</feature>
<evidence type="ECO:0000259" key="7">
    <source>
        <dbReference type="PROSITE" id="PS51858"/>
    </source>
</evidence>
<accession>A0A1Q9ET31</accession>
<feature type="compositionally biased region" description="Polar residues" evidence="5">
    <location>
        <begin position="818"/>
        <end position="843"/>
    </location>
</feature>
<feature type="region of interest" description="Disordered" evidence="5">
    <location>
        <begin position="811"/>
        <end position="857"/>
    </location>
</feature>
<dbReference type="SMART" id="SM00292">
    <property type="entry name" value="BRCT"/>
    <property type="match status" value="4"/>
</dbReference>
<organism evidence="8 9">
    <name type="scientific">Symbiodinium microadriaticum</name>
    <name type="common">Dinoflagellate</name>
    <name type="synonym">Zooxanthella microadriatica</name>
    <dbReference type="NCBI Taxonomy" id="2951"/>
    <lineage>
        <taxon>Eukaryota</taxon>
        <taxon>Sar</taxon>
        <taxon>Alveolata</taxon>
        <taxon>Dinophyceae</taxon>
        <taxon>Suessiales</taxon>
        <taxon>Symbiodiniaceae</taxon>
        <taxon>Symbiodinium</taxon>
    </lineage>
</organism>
<dbReference type="OrthoDB" id="412286at2759"/>
<proteinExistence type="inferred from homology"/>
<feature type="domain" description="PPPDE" evidence="7">
    <location>
        <begin position="664"/>
        <end position="790"/>
    </location>
</feature>
<evidence type="ECO:0000313" key="9">
    <source>
        <dbReference type="Proteomes" id="UP000186817"/>
    </source>
</evidence>
<feature type="region of interest" description="Disordered" evidence="5">
    <location>
        <begin position="1413"/>
        <end position="1450"/>
    </location>
</feature>
<evidence type="ECO:0000256" key="3">
    <source>
        <dbReference type="ARBA" id="ARBA00022737"/>
    </source>
</evidence>
<dbReference type="PROSITE" id="PS50172">
    <property type="entry name" value="BRCT"/>
    <property type="match status" value="3"/>
</dbReference>
<feature type="domain" description="BRCT" evidence="6">
    <location>
        <begin position="1150"/>
        <end position="1248"/>
    </location>
</feature>
<dbReference type="Gene3D" id="3.40.50.10190">
    <property type="entry name" value="BRCT domain"/>
    <property type="match status" value="3"/>
</dbReference>
<sequence length="1462" mass="160377">ATVELDGRSVDAAVICTDEPCMKDVYPRSADDLHVLPATPIFHDVDPKGKFLLKLDSATPLVNYALENYACRLSAHCFRNLCQSSGCPVAGNSSLKSCAQKLLQHLKYPKEQADEILQTFKKQAKRKDMGENADEDCGEDDGEIGVDTMCEARLLSRVLQKMERAEATTTEADDVPRQPLKPSAPWSEQDRGVGGEETVSDEVVPAGCACRLIFIFGRCLSPRVFAVGGSDLNFRAVQRLSARLAEFLAERTNGMLQDVNRRSASRSNLKAVKAGAWCNGAARTHLTRKSSHFSRKSSVLGRHVWRDRGSLDLAASLTAVLRANARFDPLLPGNPSGAMALKRNSSMALCAVEPAKRSKPTANVLQPWEPLNLYLSPRIPSDRAALLAERLSADPKLRIVDSEDAALLVLPSFEFEELSALQKRGKRVVGLPLVERFLKDRSLMEKVMELPLFDLLYRSEKGLCFSAMAPEDRSRHQAFATWVGARVTDDIGPDTELLVARKVSLRPDSKYQAALALRLPIVRPSYVKALWDEQQLVDKEPHFLPPLAGLAINFGPIQDQVSPELRKRAEASGAVITTLDKAEVVIVTDASKPIYQEGRRLGLLCAPPLWLERCLQIRCCLTIAGELEAVRTLKSSRFLRFVGGLQEALSCFSPLAGPPDLQHHTVKLHIYDLPGLAPILNTCLKGILGIYRTGVQVHGREWSFSSNGIVECCPGGCAYPLYRESVNLGTTSLSEDEVKMLLHRFDSAWVASEYHCIRRNCSDFSEALCVALGVARPPRTFSCSCYPGKEAARHADLKRAMAERKFVEGRRVAGAMRQENSSPVSTRLPSLLSSPQSGESTTVLDLHKGGPPPPSSLQVATRVLLPLGCLQRTQDHDCDQAGAEELGDVTRLQSHSNAPRKSSAPSIDSNCSYSSESDPAAQLKEGKRRGRSPTVRLRRNSDWEVVRAAARMRAQMKAACAYFRKKKKEDMPWPGSQDMRWMVPQAGVPLGGSIEAEVSTILHGCVLCLVYLPPGKERDDAAESAWRCGAWTTLEAKDPAITHVLFDVVPRVLVHVSMPVDEALGVEFVDVRWLDACVANGKRADENHFARPRVAYNPTCDIAYPAALQSDLSSSGRKVRRVESSAALEEVTTKSSQLVEAASAKPELRGQQPPLSGLTVRITALDDSKQSCRERQRLQEMAHGLGATVADQRSRLGDITHFVCVVPDRLEAGLAEKARKRQIHIVAVHWLLDCNRHGIRQPEARYSVRDAAPLPTQSEPLLEDAVSKASPCVAATVLAKCDILVSPWALGVEPKLTQMAKELGATSVRTWRTPAELRSLLQASSEGQTRAVVVEKDETRQGSLEGCVEKWTPELRSIFVQPSWLSETYSQRRRLPLSSFTAFSGADDALSPLRVAPEAAYAWQPAEMKRLQEAAAQADAQEAESKVREREEGAATGIAGPSPSRPGLLRSAAVRNAARWVS</sequence>
<keyword evidence="2" id="KW-0645">Protease</keyword>
<dbReference type="InterPro" id="IPR008580">
    <property type="entry name" value="PPPDE_dom"/>
</dbReference>
<dbReference type="PANTHER" id="PTHR13561:SF20">
    <property type="entry name" value="DNA TOPOISOMERASE 2-BINDING PROTEIN 1"/>
    <property type="match status" value="1"/>
</dbReference>
<dbReference type="CDD" id="cd00027">
    <property type="entry name" value="BRCT"/>
    <property type="match status" value="2"/>
</dbReference>
<dbReference type="Pfam" id="PF00533">
    <property type="entry name" value="BRCT"/>
    <property type="match status" value="2"/>
</dbReference>
<feature type="domain" description="BRCT" evidence="6">
    <location>
        <begin position="484"/>
        <end position="544"/>
    </location>
</feature>
<feature type="domain" description="BRCT" evidence="6">
    <location>
        <begin position="997"/>
        <end position="1091"/>
    </location>
</feature>
<dbReference type="GO" id="GO:0006270">
    <property type="term" value="P:DNA replication initiation"/>
    <property type="evidence" value="ECO:0007669"/>
    <property type="project" value="TreeGrafter"/>
</dbReference>
<feature type="compositionally biased region" description="Basic and acidic residues" evidence="5">
    <location>
        <begin position="1423"/>
        <end position="1433"/>
    </location>
</feature>
<comment type="similarity">
    <text evidence="1">Belongs to the DeSI family.</text>
</comment>
<dbReference type="EMBL" id="LSRX01000075">
    <property type="protein sequence ID" value="OLQ10599.1"/>
    <property type="molecule type" value="Genomic_DNA"/>
</dbReference>
<feature type="compositionally biased region" description="Polar residues" evidence="5">
    <location>
        <begin position="891"/>
        <end position="917"/>
    </location>
</feature>
<reference evidence="8 9" key="1">
    <citation type="submission" date="2016-02" db="EMBL/GenBank/DDBJ databases">
        <title>Genome analysis of coral dinoflagellate symbionts highlights evolutionary adaptations to a symbiotic lifestyle.</title>
        <authorList>
            <person name="Aranda M."/>
            <person name="Li Y."/>
            <person name="Liew Y.J."/>
            <person name="Baumgarten S."/>
            <person name="Simakov O."/>
            <person name="Wilson M."/>
            <person name="Piel J."/>
            <person name="Ashoor H."/>
            <person name="Bougouffa S."/>
            <person name="Bajic V.B."/>
            <person name="Ryu T."/>
            <person name="Ravasi T."/>
            <person name="Bayer T."/>
            <person name="Micklem G."/>
            <person name="Kim H."/>
            <person name="Bhak J."/>
            <person name="Lajeunesse T.C."/>
            <person name="Voolstra C.R."/>
        </authorList>
    </citation>
    <scope>NUCLEOTIDE SEQUENCE [LARGE SCALE GENOMIC DNA]</scope>
    <source>
        <strain evidence="8 9">CCMP2467</strain>
    </source>
</reference>
<feature type="region of interest" description="Disordered" evidence="5">
    <location>
        <begin position="165"/>
        <end position="198"/>
    </location>
</feature>
<dbReference type="InterPro" id="IPR042266">
    <property type="entry name" value="PPPDE_sf"/>
</dbReference>
<dbReference type="InterPro" id="IPR036420">
    <property type="entry name" value="BRCT_dom_sf"/>
</dbReference>
<dbReference type="GO" id="GO:0006508">
    <property type="term" value="P:proteolysis"/>
    <property type="evidence" value="ECO:0007669"/>
    <property type="project" value="UniProtKB-KW"/>
</dbReference>
<dbReference type="GO" id="GO:0007095">
    <property type="term" value="P:mitotic G2 DNA damage checkpoint signaling"/>
    <property type="evidence" value="ECO:0007669"/>
    <property type="project" value="TreeGrafter"/>
</dbReference>
<evidence type="ECO:0000256" key="1">
    <source>
        <dbReference type="ARBA" id="ARBA00008140"/>
    </source>
</evidence>
<dbReference type="Pfam" id="PF05903">
    <property type="entry name" value="Peptidase_C97"/>
    <property type="match status" value="1"/>
</dbReference>
<protein>
    <submittedName>
        <fullName evidence="8">DeSI-like protein</fullName>
    </submittedName>
</protein>
<gene>
    <name evidence="8" type="ORF">AK812_SmicGene5697</name>
</gene>
<keyword evidence="3" id="KW-0677">Repeat</keyword>
<dbReference type="Proteomes" id="UP000186817">
    <property type="component" value="Unassembled WGS sequence"/>
</dbReference>
<dbReference type="GO" id="GO:0008233">
    <property type="term" value="F:peptidase activity"/>
    <property type="evidence" value="ECO:0007669"/>
    <property type="project" value="UniProtKB-KW"/>
</dbReference>
<dbReference type="InterPro" id="IPR001357">
    <property type="entry name" value="BRCT_dom"/>
</dbReference>
<dbReference type="GO" id="GO:0033314">
    <property type="term" value="P:mitotic DNA replication checkpoint signaling"/>
    <property type="evidence" value="ECO:0007669"/>
    <property type="project" value="TreeGrafter"/>
</dbReference>
<dbReference type="PANTHER" id="PTHR13561">
    <property type="entry name" value="DNA REPLICATION REGULATOR DPB11-RELATED"/>
    <property type="match status" value="1"/>
</dbReference>
<name>A0A1Q9ET31_SYMMI</name>
<dbReference type="PROSITE" id="PS51858">
    <property type="entry name" value="PPPDE"/>
    <property type="match status" value="1"/>
</dbReference>
<evidence type="ECO:0000259" key="6">
    <source>
        <dbReference type="PROSITE" id="PS50172"/>
    </source>
</evidence>